<dbReference type="InterPro" id="IPR028978">
    <property type="entry name" value="Chorismate_lyase_/UTRA_dom_sf"/>
</dbReference>
<dbReference type="SMART" id="SM00345">
    <property type="entry name" value="HTH_GNTR"/>
    <property type="match status" value="1"/>
</dbReference>
<dbReference type="PANTHER" id="PTHR44846">
    <property type="entry name" value="MANNOSYL-D-GLYCERATE TRANSPORT/METABOLISM SYSTEM REPRESSOR MNGR-RELATED"/>
    <property type="match status" value="1"/>
</dbReference>
<evidence type="ECO:0000256" key="3">
    <source>
        <dbReference type="ARBA" id="ARBA00023163"/>
    </source>
</evidence>
<dbReference type="RefSeq" id="WP_248146888.1">
    <property type="nucleotide sequence ID" value="NZ_BAAAOF010000002.1"/>
</dbReference>
<dbReference type="Gene3D" id="3.40.1410.10">
    <property type="entry name" value="Chorismate lyase-like"/>
    <property type="match status" value="1"/>
</dbReference>
<gene>
    <name evidence="5" type="ORF">GCM10009775_15330</name>
</gene>
<dbReference type="InterPro" id="IPR036388">
    <property type="entry name" value="WH-like_DNA-bd_sf"/>
</dbReference>
<comment type="caution">
    <text evidence="5">The sequence shown here is derived from an EMBL/GenBank/DDBJ whole genome shotgun (WGS) entry which is preliminary data.</text>
</comment>
<reference evidence="6" key="1">
    <citation type="journal article" date="2019" name="Int. J. Syst. Evol. Microbiol.">
        <title>The Global Catalogue of Microorganisms (GCM) 10K type strain sequencing project: providing services to taxonomists for standard genome sequencing and annotation.</title>
        <authorList>
            <consortium name="The Broad Institute Genomics Platform"/>
            <consortium name="The Broad Institute Genome Sequencing Center for Infectious Disease"/>
            <person name="Wu L."/>
            <person name="Ma J."/>
        </authorList>
    </citation>
    <scope>NUCLEOTIDE SEQUENCE [LARGE SCALE GENOMIC DNA]</scope>
    <source>
        <strain evidence="6">JCM 14900</strain>
    </source>
</reference>
<keyword evidence="6" id="KW-1185">Reference proteome</keyword>
<dbReference type="PROSITE" id="PS50949">
    <property type="entry name" value="HTH_GNTR"/>
    <property type="match status" value="1"/>
</dbReference>
<dbReference type="Proteomes" id="UP001501343">
    <property type="component" value="Unassembled WGS sequence"/>
</dbReference>
<dbReference type="SMART" id="SM00866">
    <property type="entry name" value="UTRA"/>
    <property type="match status" value="1"/>
</dbReference>
<evidence type="ECO:0000256" key="1">
    <source>
        <dbReference type="ARBA" id="ARBA00023015"/>
    </source>
</evidence>
<dbReference type="InterPro" id="IPR000524">
    <property type="entry name" value="Tscrpt_reg_HTH_GntR"/>
</dbReference>
<evidence type="ECO:0000256" key="2">
    <source>
        <dbReference type="ARBA" id="ARBA00023125"/>
    </source>
</evidence>
<organism evidence="5 6">
    <name type="scientific">Microbacterium aoyamense</name>
    <dbReference type="NCBI Taxonomy" id="344166"/>
    <lineage>
        <taxon>Bacteria</taxon>
        <taxon>Bacillati</taxon>
        <taxon>Actinomycetota</taxon>
        <taxon>Actinomycetes</taxon>
        <taxon>Micrococcales</taxon>
        <taxon>Microbacteriaceae</taxon>
        <taxon>Microbacterium</taxon>
    </lineage>
</organism>
<dbReference type="InterPro" id="IPR050679">
    <property type="entry name" value="Bact_HTH_transcr_reg"/>
</dbReference>
<dbReference type="EMBL" id="BAAAOF010000002">
    <property type="protein sequence ID" value="GAA1923911.1"/>
    <property type="molecule type" value="Genomic_DNA"/>
</dbReference>
<keyword evidence="3" id="KW-0804">Transcription</keyword>
<keyword evidence="1" id="KW-0805">Transcription regulation</keyword>
<dbReference type="Gene3D" id="1.10.10.10">
    <property type="entry name" value="Winged helix-like DNA-binding domain superfamily/Winged helix DNA-binding domain"/>
    <property type="match status" value="1"/>
</dbReference>
<dbReference type="InterPro" id="IPR036390">
    <property type="entry name" value="WH_DNA-bd_sf"/>
</dbReference>
<proteinExistence type="predicted"/>
<dbReference type="SUPFAM" id="SSF46785">
    <property type="entry name" value="Winged helix' DNA-binding domain"/>
    <property type="match status" value="1"/>
</dbReference>
<sequence>MNAPSPALTSARAEPVWQRAAHAVERRIGDGTWPHGTRLPSERELCIDLDVSRVTLRRALNDLERHGLISARRGRGWFVGVEPEQPPSDARAEWPNSLESFTETAARLGLEASSRVTRSQIAPATLDEAEQLQVVAGMPLLHLDRIRSLGGIPVLRDCSRVPVALVPQIESVDFAHGSMYAVLSAAGSAPAYAETTLEARAAEPELAVELSIEPGSAVLVMKELARAADGRPVLASEIHYAGERYRLRTVFARTSAH</sequence>
<dbReference type="Pfam" id="PF00392">
    <property type="entry name" value="GntR"/>
    <property type="match status" value="1"/>
</dbReference>
<feature type="domain" description="HTH gntR-type" evidence="4">
    <location>
        <begin position="14"/>
        <end position="82"/>
    </location>
</feature>
<keyword evidence="2" id="KW-0238">DNA-binding</keyword>
<dbReference type="PRINTS" id="PR00035">
    <property type="entry name" value="HTHGNTR"/>
</dbReference>
<dbReference type="InterPro" id="IPR011663">
    <property type="entry name" value="UTRA"/>
</dbReference>
<dbReference type="SUPFAM" id="SSF64288">
    <property type="entry name" value="Chorismate lyase-like"/>
    <property type="match status" value="1"/>
</dbReference>
<protein>
    <submittedName>
        <fullName evidence="5">GntR family transcriptional regulator</fullName>
    </submittedName>
</protein>
<dbReference type="CDD" id="cd07377">
    <property type="entry name" value="WHTH_GntR"/>
    <property type="match status" value="1"/>
</dbReference>
<evidence type="ECO:0000259" key="4">
    <source>
        <dbReference type="PROSITE" id="PS50949"/>
    </source>
</evidence>
<name>A0ABP5AVV5_9MICO</name>
<dbReference type="Pfam" id="PF07702">
    <property type="entry name" value="UTRA"/>
    <property type="match status" value="1"/>
</dbReference>
<evidence type="ECO:0000313" key="6">
    <source>
        <dbReference type="Proteomes" id="UP001501343"/>
    </source>
</evidence>
<accession>A0ABP5AVV5</accession>
<dbReference type="PANTHER" id="PTHR44846:SF16">
    <property type="entry name" value="TRANSCRIPTIONAL REGULATOR PHNF-RELATED"/>
    <property type="match status" value="1"/>
</dbReference>
<evidence type="ECO:0000313" key="5">
    <source>
        <dbReference type="EMBL" id="GAA1923911.1"/>
    </source>
</evidence>